<feature type="region of interest" description="Disordered" evidence="2">
    <location>
        <begin position="46"/>
        <end position="102"/>
    </location>
</feature>
<feature type="coiled-coil region" evidence="1">
    <location>
        <begin position="332"/>
        <end position="470"/>
    </location>
</feature>
<dbReference type="Proteomes" id="UP000657918">
    <property type="component" value="Unassembled WGS sequence"/>
</dbReference>
<comment type="caution">
    <text evidence="3">The sequence shown here is derived from an EMBL/GenBank/DDBJ whole genome shotgun (WGS) entry which is preliminary data.</text>
</comment>
<sequence>MKIGCSNCENMLWCQIMTALSKDSNADKRLIDMNLTELLDMIHQPNKIGTKSSTPNEIDNSPIEQHPSPLTGESSKTAPTKQKRKAPEAALDRDEKKRQVDKAYRLRCKEKKEKNEQDMVVLTEENNKLERENEQLKREGVKQSEMVRTQNEEMKELNRELLHLKHQLQIQNTVVDVLSSKVASGKDSMDLQHENRQLRLVKSLLIKKINNDDYSNLIQLQEKCIKLEQEKNTLQVIIDALCAKSNKDNDLKTNIMEDATANMWGMLPETLSPADAGGLNTWLFMEPSPSASAELVRNQFPKTTDANLNTQVSGATRYTAARKKRLHDKAYRERCKELKMNTKIKMDELTKENDRLRRENDSLKKEQVLLVHTLQHQKDEMKQLQIEFGKLEDQLSSRNMVVEVLLKQSTGSNNKDLQRENALLKHCFNQLTKEISNQENINENQLRAKIEHLENKKHSLQVIIDALCEKIKDDQDRAAWTS</sequence>
<evidence type="ECO:0000313" key="3">
    <source>
        <dbReference type="EMBL" id="KAF9686044.1"/>
    </source>
</evidence>
<gene>
    <name evidence="3" type="ORF">SADUNF_Sadunf03G0117400</name>
</gene>
<organism evidence="3 4">
    <name type="scientific">Salix dunnii</name>
    <dbReference type="NCBI Taxonomy" id="1413687"/>
    <lineage>
        <taxon>Eukaryota</taxon>
        <taxon>Viridiplantae</taxon>
        <taxon>Streptophyta</taxon>
        <taxon>Embryophyta</taxon>
        <taxon>Tracheophyta</taxon>
        <taxon>Spermatophyta</taxon>
        <taxon>Magnoliopsida</taxon>
        <taxon>eudicotyledons</taxon>
        <taxon>Gunneridae</taxon>
        <taxon>Pentapetalae</taxon>
        <taxon>rosids</taxon>
        <taxon>fabids</taxon>
        <taxon>Malpighiales</taxon>
        <taxon>Salicaceae</taxon>
        <taxon>Saliceae</taxon>
        <taxon>Salix</taxon>
    </lineage>
</organism>
<evidence type="ECO:0000256" key="1">
    <source>
        <dbReference type="SAM" id="Coils"/>
    </source>
</evidence>
<reference evidence="3 4" key="1">
    <citation type="submission" date="2020-10" db="EMBL/GenBank/DDBJ databases">
        <title>Plant Genome Project.</title>
        <authorList>
            <person name="Zhang R.-G."/>
        </authorList>
    </citation>
    <scope>NUCLEOTIDE SEQUENCE [LARGE SCALE GENOMIC DNA]</scope>
    <source>
        <strain evidence="3">FAFU-HL-1</strain>
        <tissue evidence="3">Leaf</tissue>
    </source>
</reference>
<evidence type="ECO:0000313" key="4">
    <source>
        <dbReference type="Proteomes" id="UP000657918"/>
    </source>
</evidence>
<feature type="coiled-coil region" evidence="1">
    <location>
        <begin position="112"/>
        <end position="174"/>
    </location>
</feature>
<dbReference type="EMBL" id="JADGMS010000003">
    <property type="protein sequence ID" value="KAF9686044.1"/>
    <property type="molecule type" value="Genomic_DNA"/>
</dbReference>
<feature type="compositionally biased region" description="Polar residues" evidence="2">
    <location>
        <begin position="71"/>
        <end position="80"/>
    </location>
</feature>
<proteinExistence type="predicted"/>
<keyword evidence="4" id="KW-1185">Reference proteome</keyword>
<dbReference type="OrthoDB" id="847772at2759"/>
<feature type="compositionally biased region" description="Basic and acidic residues" evidence="2">
    <location>
        <begin position="85"/>
        <end position="102"/>
    </location>
</feature>
<dbReference type="AlphaFoldDB" id="A0A835N4D7"/>
<name>A0A835N4D7_9ROSI</name>
<evidence type="ECO:0000256" key="2">
    <source>
        <dbReference type="SAM" id="MobiDB-lite"/>
    </source>
</evidence>
<feature type="compositionally biased region" description="Polar residues" evidence="2">
    <location>
        <begin position="47"/>
        <end position="63"/>
    </location>
</feature>
<accession>A0A835N4D7</accession>
<keyword evidence="1" id="KW-0175">Coiled coil</keyword>
<protein>
    <submittedName>
        <fullName evidence="3">Uncharacterized protein</fullName>
    </submittedName>
</protein>